<dbReference type="Pfam" id="PF12146">
    <property type="entry name" value="Hydrolase_4"/>
    <property type="match status" value="1"/>
</dbReference>
<sequence length="254" mass="27453">MPRTVVLLLAAIAALYLGLCAALLVFQRALIYFPQPRNPDISASILTLPVADAQVLVSARLHDGPDALIYFGGNAEDVSQNLPGFSRALPNQAIYLLHYRGFGGSSGAPSEEALLRDALALFDRVHAEHPNIVVVGRSLGTGIAVHLASQRPASRLILITPYSSLEDLAAIKMPLFPVRWLLKDRYESAKYAPRISVPTLLIVAEHDEIIPRANTDKLYSQFLPGVASLKVIAGADHNSISQSPEYLKLLASGM</sequence>
<feature type="domain" description="Serine aminopeptidase S33" evidence="1">
    <location>
        <begin position="93"/>
        <end position="169"/>
    </location>
</feature>
<dbReference type="InterPro" id="IPR022742">
    <property type="entry name" value="Hydrolase_4"/>
</dbReference>
<dbReference type="InterPro" id="IPR029058">
    <property type="entry name" value="AB_hydrolase_fold"/>
</dbReference>
<dbReference type="OrthoDB" id="9798884at2"/>
<evidence type="ECO:0000259" key="1">
    <source>
        <dbReference type="Pfam" id="PF12146"/>
    </source>
</evidence>
<reference evidence="2 3" key="1">
    <citation type="submission" date="2019-09" db="EMBL/GenBank/DDBJ databases">
        <authorList>
            <person name="Chandra G."/>
            <person name="Truman W A."/>
        </authorList>
    </citation>
    <scope>NUCLEOTIDE SEQUENCE [LARGE SCALE GENOMIC DNA]</scope>
    <source>
        <strain evidence="2">PS691</strain>
    </source>
</reference>
<proteinExistence type="predicted"/>
<dbReference type="RefSeq" id="WP_150641273.1">
    <property type="nucleotide sequence ID" value="NZ_CABVHQ010000008.1"/>
</dbReference>
<dbReference type="AlphaFoldDB" id="A0A5E7AUN8"/>
<dbReference type="Gene3D" id="3.40.50.1820">
    <property type="entry name" value="alpha/beta hydrolase"/>
    <property type="match status" value="1"/>
</dbReference>
<evidence type="ECO:0000313" key="2">
    <source>
        <dbReference type="EMBL" id="VVN82325.1"/>
    </source>
</evidence>
<dbReference type="EMBL" id="CABVHQ010000008">
    <property type="protein sequence ID" value="VVN82325.1"/>
    <property type="molecule type" value="Genomic_DNA"/>
</dbReference>
<dbReference type="PANTHER" id="PTHR12277">
    <property type="entry name" value="ALPHA/BETA HYDROLASE DOMAIN-CONTAINING PROTEIN"/>
    <property type="match status" value="1"/>
</dbReference>
<protein>
    <recommendedName>
        <fullName evidence="1">Serine aminopeptidase S33 domain-containing protein</fullName>
    </recommendedName>
</protein>
<accession>A0A5E7AUN8</accession>
<dbReference type="Proteomes" id="UP000337909">
    <property type="component" value="Unassembled WGS sequence"/>
</dbReference>
<evidence type="ECO:0000313" key="3">
    <source>
        <dbReference type="Proteomes" id="UP000337909"/>
    </source>
</evidence>
<organism evidence="2 3">
    <name type="scientific">Pseudomonas fluorescens</name>
    <dbReference type="NCBI Taxonomy" id="294"/>
    <lineage>
        <taxon>Bacteria</taxon>
        <taxon>Pseudomonadati</taxon>
        <taxon>Pseudomonadota</taxon>
        <taxon>Gammaproteobacteria</taxon>
        <taxon>Pseudomonadales</taxon>
        <taxon>Pseudomonadaceae</taxon>
        <taxon>Pseudomonas</taxon>
    </lineage>
</organism>
<dbReference type="SUPFAM" id="SSF53474">
    <property type="entry name" value="alpha/beta-Hydrolases"/>
    <property type="match status" value="1"/>
</dbReference>
<gene>
    <name evidence="2" type="ORF">PS691_01190</name>
</gene>
<name>A0A5E7AUN8_PSEFL</name>